<dbReference type="Proteomes" id="UP000321129">
    <property type="component" value="Unassembled WGS sequence"/>
</dbReference>
<evidence type="ECO:0000259" key="5">
    <source>
        <dbReference type="PROSITE" id="PS50943"/>
    </source>
</evidence>
<sequence>MRPLRRGGRKSLHGWRQSSPLGSRDPPFPAPKGRRSATIEISGPMNALPTRRLTFRGLCPPSSRGLLPSGEIIGNGDNAPMSKRAEILAKRIGERLDEMGKTAYWLSMQITDGSDSKAIANLVKRKGMPRIERMEAIAKHLNVSADWLLGKTEVREMVRSEVDLRDVHRHFGSDWPGQDLPILGTGHCGGATFPSNSNGDVEIETTLFEPTHVIRMVSRPPALQGVREAYAIYFMGDSMEPRFERGDMGIVDPHRPVRPADYVVVQLNNGTDDDVVTVLVKRLVRITGNFVELEQFNPARIFRVARTRIARMHRIMPAVDLFGG</sequence>
<dbReference type="InterPro" id="IPR010982">
    <property type="entry name" value="Lambda_DNA-bd_dom_sf"/>
</dbReference>
<dbReference type="CDD" id="cd06529">
    <property type="entry name" value="S24_LexA-like"/>
    <property type="match status" value="1"/>
</dbReference>
<keyword evidence="1" id="KW-0805">Transcription regulation</keyword>
<evidence type="ECO:0000313" key="7">
    <source>
        <dbReference type="Proteomes" id="UP000321129"/>
    </source>
</evidence>
<reference evidence="6 7" key="1">
    <citation type="submission" date="2019-08" db="EMBL/GenBank/DDBJ databases">
        <title>Sphingorhabdus soil sp. nov., isolated from arctic soil.</title>
        <authorList>
            <person name="Liu Y."/>
        </authorList>
    </citation>
    <scope>NUCLEOTIDE SEQUENCE [LARGE SCALE GENOMIC DNA]</scope>
    <source>
        <strain evidence="6 7">D-2Q-5-6</strain>
    </source>
</reference>
<dbReference type="EMBL" id="VOPY01000001">
    <property type="protein sequence ID" value="TXC73939.1"/>
    <property type="molecule type" value="Genomic_DNA"/>
</dbReference>
<organism evidence="6 7">
    <name type="scientific">Flavisphingopyxis soli</name>
    <dbReference type="NCBI Taxonomy" id="2601267"/>
    <lineage>
        <taxon>Bacteria</taxon>
        <taxon>Pseudomonadati</taxon>
        <taxon>Pseudomonadota</taxon>
        <taxon>Alphaproteobacteria</taxon>
        <taxon>Sphingomonadales</taxon>
        <taxon>Sphingopyxidaceae</taxon>
        <taxon>Flavisphingopyxis</taxon>
    </lineage>
</organism>
<accession>A0A5C6UM24</accession>
<dbReference type="InterPro" id="IPR001387">
    <property type="entry name" value="Cro/C1-type_HTH"/>
</dbReference>
<dbReference type="Pfam" id="PF00717">
    <property type="entry name" value="Peptidase_S24"/>
    <property type="match status" value="1"/>
</dbReference>
<dbReference type="SUPFAM" id="SSF51306">
    <property type="entry name" value="LexA/Signal peptidase"/>
    <property type="match status" value="1"/>
</dbReference>
<dbReference type="PANTHER" id="PTHR40661:SF3">
    <property type="entry name" value="FELS-1 PROPHAGE TRANSCRIPTIONAL REGULATOR"/>
    <property type="match status" value="1"/>
</dbReference>
<dbReference type="PROSITE" id="PS50943">
    <property type="entry name" value="HTH_CROC1"/>
    <property type="match status" value="1"/>
</dbReference>
<feature type="domain" description="HTH cro/C1-type" evidence="5">
    <location>
        <begin position="118"/>
        <end position="148"/>
    </location>
</feature>
<protein>
    <recommendedName>
        <fullName evidence="5">HTH cro/C1-type domain-containing protein</fullName>
    </recommendedName>
</protein>
<evidence type="ECO:0000256" key="1">
    <source>
        <dbReference type="ARBA" id="ARBA00023015"/>
    </source>
</evidence>
<evidence type="ECO:0000256" key="3">
    <source>
        <dbReference type="ARBA" id="ARBA00023163"/>
    </source>
</evidence>
<dbReference type="InterPro" id="IPR036286">
    <property type="entry name" value="LexA/Signal_pep-like_sf"/>
</dbReference>
<keyword evidence="7" id="KW-1185">Reference proteome</keyword>
<keyword evidence="2" id="KW-0238">DNA-binding</keyword>
<dbReference type="GO" id="GO:0003677">
    <property type="term" value="F:DNA binding"/>
    <property type="evidence" value="ECO:0007669"/>
    <property type="project" value="UniProtKB-KW"/>
</dbReference>
<dbReference type="CDD" id="cd00093">
    <property type="entry name" value="HTH_XRE"/>
    <property type="match status" value="1"/>
</dbReference>
<evidence type="ECO:0000256" key="2">
    <source>
        <dbReference type="ARBA" id="ARBA00023125"/>
    </source>
</evidence>
<comment type="caution">
    <text evidence="6">The sequence shown here is derived from an EMBL/GenBank/DDBJ whole genome shotgun (WGS) entry which is preliminary data.</text>
</comment>
<dbReference type="PANTHER" id="PTHR40661">
    <property type="match status" value="1"/>
</dbReference>
<gene>
    <name evidence="6" type="ORF">FSZ31_04250</name>
</gene>
<evidence type="ECO:0000313" key="6">
    <source>
        <dbReference type="EMBL" id="TXC73939.1"/>
    </source>
</evidence>
<dbReference type="Gene3D" id="2.10.109.10">
    <property type="entry name" value="Umud Fragment, subunit A"/>
    <property type="match status" value="1"/>
</dbReference>
<dbReference type="InterPro" id="IPR015927">
    <property type="entry name" value="Peptidase_S24_S26A/B/C"/>
</dbReference>
<dbReference type="InterPro" id="IPR039418">
    <property type="entry name" value="LexA-like"/>
</dbReference>
<name>A0A5C6UM24_9SPHN</name>
<feature type="compositionally biased region" description="Basic residues" evidence="4">
    <location>
        <begin position="1"/>
        <end position="13"/>
    </location>
</feature>
<keyword evidence="3" id="KW-0804">Transcription</keyword>
<feature type="region of interest" description="Disordered" evidence="4">
    <location>
        <begin position="1"/>
        <end position="37"/>
    </location>
</feature>
<evidence type="ECO:0000256" key="4">
    <source>
        <dbReference type="SAM" id="MobiDB-lite"/>
    </source>
</evidence>
<proteinExistence type="predicted"/>
<dbReference type="AlphaFoldDB" id="A0A5C6UM24"/>
<dbReference type="Gene3D" id="1.10.260.40">
    <property type="entry name" value="lambda repressor-like DNA-binding domains"/>
    <property type="match status" value="1"/>
</dbReference>